<keyword evidence="11" id="KW-0411">Iron-sulfur</keyword>
<dbReference type="SFLD" id="SFLDG01062">
    <property type="entry name" value="methyltransferase_(Class_A)"/>
    <property type="match status" value="1"/>
</dbReference>
<dbReference type="PROSITE" id="PS51918">
    <property type="entry name" value="RADICAL_SAM"/>
    <property type="match status" value="1"/>
</dbReference>
<dbReference type="SFLD" id="SFLDF00275">
    <property type="entry name" value="adenosine_C2_methyltransferase"/>
    <property type="match status" value="1"/>
</dbReference>
<dbReference type="PANTHER" id="PTHR30544">
    <property type="entry name" value="23S RRNA METHYLTRANSFERASE"/>
    <property type="match status" value="1"/>
</dbReference>
<proteinExistence type="inferred from homology"/>
<evidence type="ECO:0000256" key="1">
    <source>
        <dbReference type="ARBA" id="ARBA00001966"/>
    </source>
</evidence>
<evidence type="ECO:0000259" key="13">
    <source>
        <dbReference type="PROSITE" id="PS51918"/>
    </source>
</evidence>
<dbReference type="InterPro" id="IPR013785">
    <property type="entry name" value="Aldolase_TIM"/>
</dbReference>
<dbReference type="Proteomes" id="UP000715095">
    <property type="component" value="Unassembled WGS sequence"/>
</dbReference>
<feature type="domain" description="Radical SAM core" evidence="13">
    <location>
        <begin position="109"/>
        <end position="336"/>
    </location>
</feature>
<dbReference type="Gene3D" id="3.20.20.70">
    <property type="entry name" value="Aldolase class I"/>
    <property type="match status" value="1"/>
</dbReference>
<dbReference type="CDD" id="cd01335">
    <property type="entry name" value="Radical_SAM"/>
    <property type="match status" value="1"/>
</dbReference>
<keyword evidence="12" id="KW-1015">Disulfide bond</keyword>
<evidence type="ECO:0000256" key="11">
    <source>
        <dbReference type="ARBA" id="ARBA00023014"/>
    </source>
</evidence>
<reference evidence="14 15" key="1">
    <citation type="journal article" date="2021" name="Sci. Rep.">
        <title>The distribution of antibiotic resistance genes in chicken gut microbiota commensals.</title>
        <authorList>
            <person name="Juricova H."/>
            <person name="Matiasovicova J."/>
            <person name="Kubasova T."/>
            <person name="Cejkova D."/>
            <person name="Rychlik I."/>
        </authorList>
    </citation>
    <scope>NUCLEOTIDE SEQUENCE [LARGE SCALE GENOMIC DNA]</scope>
    <source>
        <strain evidence="14 15">An829</strain>
    </source>
</reference>
<dbReference type="GO" id="GO:0032259">
    <property type="term" value="P:methylation"/>
    <property type="evidence" value="ECO:0007669"/>
    <property type="project" value="UniProtKB-KW"/>
</dbReference>
<name>A0ABS2DPD2_9BURK</name>
<gene>
    <name evidence="14" type="ORF">H6A60_01565</name>
</gene>
<keyword evidence="4" id="KW-0004">4Fe-4S</keyword>
<dbReference type="PIRSF" id="PIRSF006004">
    <property type="entry name" value="CHP00048"/>
    <property type="match status" value="1"/>
</dbReference>
<evidence type="ECO:0000256" key="4">
    <source>
        <dbReference type="ARBA" id="ARBA00022485"/>
    </source>
</evidence>
<keyword evidence="5" id="KW-0963">Cytoplasm</keyword>
<keyword evidence="10" id="KW-0408">Iron</keyword>
<keyword evidence="9" id="KW-0479">Metal-binding</keyword>
<keyword evidence="6 14" id="KW-0489">Methyltransferase</keyword>
<comment type="similarity">
    <text evidence="3">Belongs to the radical SAM superfamily. RlmN family.</text>
</comment>
<evidence type="ECO:0000256" key="2">
    <source>
        <dbReference type="ARBA" id="ARBA00004496"/>
    </source>
</evidence>
<evidence type="ECO:0000256" key="8">
    <source>
        <dbReference type="ARBA" id="ARBA00022691"/>
    </source>
</evidence>
<evidence type="ECO:0000256" key="7">
    <source>
        <dbReference type="ARBA" id="ARBA00022679"/>
    </source>
</evidence>
<dbReference type="InterPro" id="IPR040072">
    <property type="entry name" value="Methyltransferase_A"/>
</dbReference>
<evidence type="ECO:0000313" key="14">
    <source>
        <dbReference type="EMBL" id="MBM6703199.1"/>
    </source>
</evidence>
<keyword evidence="7" id="KW-0808">Transferase</keyword>
<evidence type="ECO:0000256" key="12">
    <source>
        <dbReference type="ARBA" id="ARBA00023157"/>
    </source>
</evidence>
<comment type="subcellular location">
    <subcellularLocation>
        <location evidence="2">Cytoplasm</location>
    </subcellularLocation>
</comment>
<organism evidence="14 15">
    <name type="scientific">Sutterella massiliensis</name>
    <dbReference type="NCBI Taxonomy" id="1816689"/>
    <lineage>
        <taxon>Bacteria</taxon>
        <taxon>Pseudomonadati</taxon>
        <taxon>Pseudomonadota</taxon>
        <taxon>Betaproteobacteria</taxon>
        <taxon>Burkholderiales</taxon>
        <taxon>Sutterellaceae</taxon>
        <taxon>Sutterella</taxon>
    </lineage>
</organism>
<protein>
    <submittedName>
        <fullName evidence="14">RNA methyltransferase</fullName>
    </submittedName>
</protein>
<accession>A0ABS2DPD2</accession>
<dbReference type="Pfam" id="PF04055">
    <property type="entry name" value="Radical_SAM"/>
    <property type="match status" value="1"/>
</dbReference>
<evidence type="ECO:0000313" key="15">
    <source>
        <dbReference type="Proteomes" id="UP000715095"/>
    </source>
</evidence>
<dbReference type="InterPro" id="IPR058240">
    <property type="entry name" value="rSAM_sf"/>
</dbReference>
<evidence type="ECO:0000256" key="10">
    <source>
        <dbReference type="ARBA" id="ARBA00023004"/>
    </source>
</evidence>
<dbReference type="NCBIfam" id="NF011034">
    <property type="entry name" value="PRK14464.1"/>
    <property type="match status" value="1"/>
</dbReference>
<evidence type="ECO:0000256" key="3">
    <source>
        <dbReference type="ARBA" id="ARBA00007544"/>
    </source>
</evidence>
<evidence type="ECO:0000256" key="5">
    <source>
        <dbReference type="ARBA" id="ARBA00022490"/>
    </source>
</evidence>
<keyword evidence="15" id="KW-1185">Reference proteome</keyword>
<comment type="cofactor">
    <cofactor evidence="1">
        <name>[4Fe-4S] cluster</name>
        <dbReference type="ChEBI" id="CHEBI:49883"/>
    </cofactor>
</comment>
<dbReference type="InterPro" id="IPR004383">
    <property type="entry name" value="rRNA_lsu_MTrfase_RlmN/Cfr"/>
</dbReference>
<dbReference type="GO" id="GO:0008168">
    <property type="term" value="F:methyltransferase activity"/>
    <property type="evidence" value="ECO:0007669"/>
    <property type="project" value="UniProtKB-KW"/>
</dbReference>
<dbReference type="SFLD" id="SFLDS00029">
    <property type="entry name" value="Radical_SAM"/>
    <property type="match status" value="1"/>
</dbReference>
<sequence>MNSPIQFTNSQTSPTEKKRLTLEAVSSHLLATGAKPIHVRRFFRAWLGKGEWPQLDDERYPKAMRAIVPSLRRELEAVLELRSRHSGSDPESERLLLTLADGQTVESVLLPRKGVCVSTQMGCAVGCVFCMTGQGGLIRQLTDLEIAAEVALARKLRPETKKVVFMGMGEPSHNLDAVMCVVDLLGTYGEFGHKDLVVSTVGDRRLFAALDKSAVKPALAVSLHTVDDEKRKKLLPHGTRMTVDELIEAADQWAKKTGYPAQIQWTLIEGVNDSTAEIECLADKLQDRYMMVNFIPVNAVDGSPFKRPEREHAASLVRCLRSRGVIATLRDSAAQDVDGGCGQLRARELK</sequence>
<dbReference type="PANTHER" id="PTHR30544:SF5">
    <property type="entry name" value="RADICAL SAM CORE DOMAIN-CONTAINING PROTEIN"/>
    <property type="match status" value="1"/>
</dbReference>
<evidence type="ECO:0000256" key="6">
    <source>
        <dbReference type="ARBA" id="ARBA00022603"/>
    </source>
</evidence>
<comment type="caution">
    <text evidence="14">The sequence shown here is derived from an EMBL/GenBank/DDBJ whole genome shotgun (WGS) entry which is preliminary data.</text>
</comment>
<dbReference type="SUPFAM" id="SSF102114">
    <property type="entry name" value="Radical SAM enzymes"/>
    <property type="match status" value="1"/>
</dbReference>
<keyword evidence="8" id="KW-0949">S-adenosyl-L-methionine</keyword>
<evidence type="ECO:0000256" key="9">
    <source>
        <dbReference type="ARBA" id="ARBA00022723"/>
    </source>
</evidence>
<dbReference type="EMBL" id="JACJJC010000002">
    <property type="protein sequence ID" value="MBM6703199.1"/>
    <property type="molecule type" value="Genomic_DNA"/>
</dbReference>
<dbReference type="InterPro" id="IPR007197">
    <property type="entry name" value="rSAM"/>
</dbReference>